<dbReference type="AlphaFoldDB" id="A0A8J6NXL1"/>
<dbReference type="EMBL" id="JACNIG010000057">
    <property type="protein sequence ID" value="MBC8430571.1"/>
    <property type="molecule type" value="Genomic_DNA"/>
</dbReference>
<organism evidence="1 2">
    <name type="scientific">Candidatus Desulfatibia vada</name>
    <dbReference type="NCBI Taxonomy" id="2841696"/>
    <lineage>
        <taxon>Bacteria</taxon>
        <taxon>Pseudomonadati</taxon>
        <taxon>Thermodesulfobacteriota</taxon>
        <taxon>Desulfobacteria</taxon>
        <taxon>Desulfobacterales</taxon>
        <taxon>Desulfobacterales incertae sedis</taxon>
        <taxon>Candidatus Desulfatibia</taxon>
    </lineage>
</organism>
<sequence>MEKAMKYAAAVFVLLIALIIAASAMNSNKYYIKPSDGSVEIWQGKFSPMGEELLIMLPGTQPPETIKDVYSKADVYPLISNYYVEKADTLLQVPGMPDFEGIRAYLNKAMSYATSAEVSQIAQARLNDIDLMILTYKADVAASKETVADL</sequence>
<evidence type="ECO:0000313" key="2">
    <source>
        <dbReference type="Proteomes" id="UP000605201"/>
    </source>
</evidence>
<gene>
    <name evidence="1" type="ORF">H8D96_01500</name>
</gene>
<reference evidence="1 2" key="1">
    <citation type="submission" date="2020-08" db="EMBL/GenBank/DDBJ databases">
        <title>Bridging the membrane lipid divide: bacteria of the FCB group superphylum have the potential to synthesize archaeal ether lipids.</title>
        <authorList>
            <person name="Villanueva L."/>
            <person name="Von Meijenfeldt F.A.B."/>
            <person name="Westbye A.B."/>
            <person name="Yadav S."/>
            <person name="Hopmans E.C."/>
            <person name="Dutilh B.E."/>
            <person name="Sinninghe Damste J.S."/>
        </authorList>
    </citation>
    <scope>NUCLEOTIDE SEQUENCE [LARGE SCALE GENOMIC DNA]</scope>
    <source>
        <strain evidence="1">NIOZ-UU17</strain>
    </source>
</reference>
<proteinExistence type="predicted"/>
<name>A0A8J6NXL1_9BACT</name>
<evidence type="ECO:0000313" key="1">
    <source>
        <dbReference type="EMBL" id="MBC8430571.1"/>
    </source>
</evidence>
<dbReference type="Proteomes" id="UP000605201">
    <property type="component" value="Unassembled WGS sequence"/>
</dbReference>
<feature type="non-terminal residue" evidence="1">
    <location>
        <position position="150"/>
    </location>
</feature>
<protein>
    <submittedName>
        <fullName evidence="1">Uncharacterized protein</fullName>
    </submittedName>
</protein>
<accession>A0A8J6NXL1</accession>
<comment type="caution">
    <text evidence="1">The sequence shown here is derived from an EMBL/GenBank/DDBJ whole genome shotgun (WGS) entry which is preliminary data.</text>
</comment>